<proteinExistence type="predicted"/>
<evidence type="ECO:0000313" key="2">
    <source>
        <dbReference type="EMBL" id="ETN71472.1"/>
    </source>
</evidence>
<accession>W2SRY8</accession>
<gene>
    <name evidence="2" type="ORF">NECAME_14199</name>
</gene>
<feature type="compositionally biased region" description="Basic and acidic residues" evidence="1">
    <location>
        <begin position="47"/>
        <end position="77"/>
    </location>
</feature>
<feature type="region of interest" description="Disordered" evidence="1">
    <location>
        <begin position="45"/>
        <end position="77"/>
    </location>
</feature>
<keyword evidence="3" id="KW-1185">Reference proteome</keyword>
<evidence type="ECO:0000313" key="3">
    <source>
        <dbReference type="Proteomes" id="UP000053676"/>
    </source>
</evidence>
<name>W2SRY8_NECAM</name>
<dbReference type="KEGG" id="nai:NECAME_14199"/>
<evidence type="ECO:0000256" key="1">
    <source>
        <dbReference type="SAM" id="MobiDB-lite"/>
    </source>
</evidence>
<protein>
    <submittedName>
        <fullName evidence="2">Uncharacterized protein</fullName>
    </submittedName>
</protein>
<sequence>MKNNSNEEQLRQRTSQWSMLQDPEKADNLLDPIVIRRALATSATIHPKKEAMRESSTKKWTSHENRTKWSDSGENLK</sequence>
<dbReference type="AlphaFoldDB" id="W2SRY8"/>
<feature type="compositionally biased region" description="Polar residues" evidence="1">
    <location>
        <begin position="1"/>
        <end position="19"/>
    </location>
</feature>
<feature type="region of interest" description="Disordered" evidence="1">
    <location>
        <begin position="1"/>
        <end position="25"/>
    </location>
</feature>
<reference evidence="3" key="1">
    <citation type="journal article" date="2014" name="Nat. Genet.">
        <title>Genome of the human hookworm Necator americanus.</title>
        <authorList>
            <person name="Tang Y.T."/>
            <person name="Gao X."/>
            <person name="Rosa B.A."/>
            <person name="Abubucker S."/>
            <person name="Hallsworth-Pepin K."/>
            <person name="Martin J."/>
            <person name="Tyagi R."/>
            <person name="Heizer E."/>
            <person name="Zhang X."/>
            <person name="Bhonagiri-Palsikar V."/>
            <person name="Minx P."/>
            <person name="Warren W.C."/>
            <person name="Wang Q."/>
            <person name="Zhan B."/>
            <person name="Hotez P.J."/>
            <person name="Sternberg P.W."/>
            <person name="Dougall A."/>
            <person name="Gaze S.T."/>
            <person name="Mulvenna J."/>
            <person name="Sotillo J."/>
            <person name="Ranganathan S."/>
            <person name="Rabelo E.M."/>
            <person name="Wilson R.K."/>
            <person name="Felgner P.L."/>
            <person name="Bethony J."/>
            <person name="Hawdon J.M."/>
            <person name="Gasser R.B."/>
            <person name="Loukas A."/>
            <person name="Mitreva M."/>
        </authorList>
    </citation>
    <scope>NUCLEOTIDE SEQUENCE [LARGE SCALE GENOMIC DNA]</scope>
</reference>
<dbReference type="EMBL" id="KI668157">
    <property type="protein sequence ID" value="ETN71472.1"/>
    <property type="molecule type" value="Genomic_DNA"/>
</dbReference>
<organism evidence="2 3">
    <name type="scientific">Necator americanus</name>
    <name type="common">Human hookworm</name>
    <dbReference type="NCBI Taxonomy" id="51031"/>
    <lineage>
        <taxon>Eukaryota</taxon>
        <taxon>Metazoa</taxon>
        <taxon>Ecdysozoa</taxon>
        <taxon>Nematoda</taxon>
        <taxon>Chromadorea</taxon>
        <taxon>Rhabditida</taxon>
        <taxon>Rhabditina</taxon>
        <taxon>Rhabditomorpha</taxon>
        <taxon>Strongyloidea</taxon>
        <taxon>Ancylostomatidae</taxon>
        <taxon>Bunostominae</taxon>
        <taxon>Necator</taxon>
    </lineage>
</organism>
<dbReference type="Proteomes" id="UP000053676">
    <property type="component" value="Unassembled WGS sequence"/>
</dbReference>